<dbReference type="PROSITE" id="PS00913">
    <property type="entry name" value="ADH_IRON_1"/>
    <property type="match status" value="1"/>
</dbReference>
<evidence type="ECO:0000313" key="6">
    <source>
        <dbReference type="EMBL" id="MCM1991044.1"/>
    </source>
</evidence>
<reference evidence="6" key="1">
    <citation type="journal article" date="2021" name="mSystems">
        <title>Bacteria and Archaea Synergistically Convert Glycine Betaine to Biogenic Methane in the Formosa Cold Seep of the South China Sea.</title>
        <authorList>
            <person name="Li L."/>
            <person name="Zhang W."/>
            <person name="Zhang S."/>
            <person name="Song L."/>
            <person name="Sun Q."/>
            <person name="Zhang H."/>
            <person name="Xiang H."/>
            <person name="Dong X."/>
        </authorList>
    </citation>
    <scope>NUCLEOTIDE SEQUENCE</scope>
    <source>
        <strain evidence="6">ZWT</strain>
    </source>
</reference>
<keyword evidence="2" id="KW-0560">Oxidoreductase</keyword>
<protein>
    <submittedName>
        <fullName evidence="6">Iron-containing alcohol dehydrogenase</fullName>
    </submittedName>
</protein>
<accession>A0A9J6P3Y3</accession>
<dbReference type="GO" id="GO:0046872">
    <property type="term" value="F:metal ion binding"/>
    <property type="evidence" value="ECO:0007669"/>
    <property type="project" value="InterPro"/>
</dbReference>
<dbReference type="PANTHER" id="PTHR11496:SF102">
    <property type="entry name" value="ALCOHOL DEHYDROGENASE 4"/>
    <property type="match status" value="1"/>
</dbReference>
<feature type="domain" description="Alcohol dehydrogenase iron-type/glycerol dehydrogenase GldA" evidence="4">
    <location>
        <begin position="10"/>
        <end position="180"/>
    </location>
</feature>
<dbReference type="CDD" id="cd14865">
    <property type="entry name" value="Fe-ADH-like"/>
    <property type="match status" value="1"/>
</dbReference>
<dbReference type="AlphaFoldDB" id="A0A9J6P3Y3"/>
<evidence type="ECO:0000256" key="3">
    <source>
        <dbReference type="ARBA" id="ARBA00023027"/>
    </source>
</evidence>
<dbReference type="SUPFAM" id="SSF56796">
    <property type="entry name" value="Dehydroquinate synthase-like"/>
    <property type="match status" value="1"/>
</dbReference>
<comment type="similarity">
    <text evidence="1">Belongs to the iron-containing alcohol dehydrogenase family.</text>
</comment>
<dbReference type="GO" id="GO:0004022">
    <property type="term" value="F:alcohol dehydrogenase (NAD+) activity"/>
    <property type="evidence" value="ECO:0007669"/>
    <property type="project" value="UniProtKB-ARBA"/>
</dbReference>
<gene>
    <name evidence="6" type="ORF">KDK92_15030</name>
</gene>
<evidence type="ECO:0000313" key="7">
    <source>
        <dbReference type="Proteomes" id="UP001056429"/>
    </source>
</evidence>
<dbReference type="Proteomes" id="UP001056429">
    <property type="component" value="Unassembled WGS sequence"/>
</dbReference>
<proteinExistence type="inferred from homology"/>
<name>A0A9J6P3Y3_9CLOT</name>
<keyword evidence="3" id="KW-0520">NAD</keyword>
<reference evidence="6" key="2">
    <citation type="submission" date="2021-04" db="EMBL/GenBank/DDBJ databases">
        <authorList>
            <person name="Dong X."/>
        </authorList>
    </citation>
    <scope>NUCLEOTIDE SEQUENCE</scope>
    <source>
        <strain evidence="6">ZWT</strain>
    </source>
</reference>
<dbReference type="InterPro" id="IPR056798">
    <property type="entry name" value="ADH_Fe_C"/>
</dbReference>
<dbReference type="InterPro" id="IPR039697">
    <property type="entry name" value="Alcohol_dehydrogenase_Fe"/>
</dbReference>
<evidence type="ECO:0000256" key="2">
    <source>
        <dbReference type="ARBA" id="ARBA00023002"/>
    </source>
</evidence>
<evidence type="ECO:0000259" key="4">
    <source>
        <dbReference type="Pfam" id="PF00465"/>
    </source>
</evidence>
<sequence>MEKYFEFYSPVKLLAGEGGIENIPYELSNLGAKKPLILAAEPIISNKIIDILLGALEDYKMDVGKVIHDIPIDSSIEVVNDIAKIYRKIGCDSIIAIGGGSIIDTAKGVNIVVSLGGESLLDYQGVDSIDKNLRPLIVAPSTSGTGSEGTAVSVIANKKKNIKMEFISYKVVPDVAVIDPRLTVTLPMRLTASTGIDALVHAIEAYSCLQKNLVSDLYAREAIKLVTENIYKVMFKPKDKDLRFNLLLGSFLAGVAFSNSMVGMVHAIGHSVGAVSGVSHSDAMTILLIPCMKKNLGLCHKEYDEIYDILKGEKNKVDNKAEKCIEELKSLLVSLSQQTGLPLKLHEVGVKKEDFKEIARISINDGAASINPLAVTEKIVYEILEESY</sequence>
<dbReference type="PANTHER" id="PTHR11496">
    <property type="entry name" value="ALCOHOL DEHYDROGENASE"/>
    <property type="match status" value="1"/>
</dbReference>
<dbReference type="Gene3D" id="3.40.50.1970">
    <property type="match status" value="1"/>
</dbReference>
<dbReference type="FunFam" id="3.40.50.1970:FF:000003">
    <property type="entry name" value="Alcohol dehydrogenase, iron-containing"/>
    <property type="match status" value="1"/>
</dbReference>
<dbReference type="InterPro" id="IPR018211">
    <property type="entry name" value="ADH_Fe_CS"/>
</dbReference>
<keyword evidence="7" id="KW-1185">Reference proteome</keyword>
<dbReference type="EMBL" id="JAGSOJ010000003">
    <property type="protein sequence ID" value="MCM1991044.1"/>
    <property type="molecule type" value="Genomic_DNA"/>
</dbReference>
<dbReference type="Pfam" id="PF00465">
    <property type="entry name" value="Fe-ADH"/>
    <property type="match status" value="1"/>
</dbReference>
<evidence type="ECO:0000256" key="1">
    <source>
        <dbReference type="ARBA" id="ARBA00007358"/>
    </source>
</evidence>
<organism evidence="6 7">
    <name type="scientific">Oceanirhabdus seepicola</name>
    <dbReference type="NCBI Taxonomy" id="2828781"/>
    <lineage>
        <taxon>Bacteria</taxon>
        <taxon>Bacillati</taxon>
        <taxon>Bacillota</taxon>
        <taxon>Clostridia</taxon>
        <taxon>Eubacteriales</taxon>
        <taxon>Clostridiaceae</taxon>
        <taxon>Oceanirhabdus</taxon>
    </lineage>
</organism>
<feature type="domain" description="Fe-containing alcohol dehydrogenase-like C-terminal" evidence="5">
    <location>
        <begin position="191"/>
        <end position="388"/>
    </location>
</feature>
<dbReference type="Gene3D" id="1.20.1090.10">
    <property type="entry name" value="Dehydroquinate synthase-like - alpha domain"/>
    <property type="match status" value="1"/>
</dbReference>
<comment type="caution">
    <text evidence="6">The sequence shown here is derived from an EMBL/GenBank/DDBJ whole genome shotgun (WGS) entry which is preliminary data.</text>
</comment>
<dbReference type="Pfam" id="PF25137">
    <property type="entry name" value="ADH_Fe_C"/>
    <property type="match status" value="1"/>
</dbReference>
<dbReference type="InterPro" id="IPR001670">
    <property type="entry name" value="ADH_Fe/GldA"/>
</dbReference>
<dbReference type="RefSeq" id="WP_250860150.1">
    <property type="nucleotide sequence ID" value="NZ_JAGSOJ010000003.1"/>
</dbReference>
<evidence type="ECO:0000259" key="5">
    <source>
        <dbReference type="Pfam" id="PF25137"/>
    </source>
</evidence>